<reference evidence="2" key="1">
    <citation type="submission" date="2020-05" db="EMBL/GenBank/DDBJ databases">
        <authorList>
            <person name="Chiriac C."/>
            <person name="Salcher M."/>
            <person name="Ghai R."/>
            <person name="Kavagutti S V."/>
        </authorList>
    </citation>
    <scope>NUCLEOTIDE SEQUENCE</scope>
</reference>
<evidence type="ECO:0000313" key="3">
    <source>
        <dbReference type="EMBL" id="CAB4799444.1"/>
    </source>
</evidence>
<evidence type="ECO:0000259" key="1">
    <source>
        <dbReference type="PROSITE" id="PS51674"/>
    </source>
</evidence>
<sequence>MYMGSPNQPADNAIEARLGNSIHWSDFAACKGRTSLFFAPRAERPQARLRRETQAGAICAKCTVVDDCRSFARENHEYGYWGSESEEERHRAGYTVSAPIGIRARPAAFAN</sequence>
<gene>
    <name evidence="2" type="ORF">UFOPK2366_01105</name>
    <name evidence="3" type="ORF">UFOPK2992_00938</name>
</gene>
<dbReference type="EMBL" id="CAFAAI010000149">
    <property type="protein sequence ID" value="CAB4799444.1"/>
    <property type="molecule type" value="Genomic_DNA"/>
</dbReference>
<protein>
    <submittedName>
        <fullName evidence="2">Unannotated protein</fullName>
    </submittedName>
</protein>
<dbReference type="EMBL" id="CAEZXM010000200">
    <property type="protein sequence ID" value="CAB4697841.1"/>
    <property type="molecule type" value="Genomic_DNA"/>
</dbReference>
<accession>A0A6J6PEH6</accession>
<proteinExistence type="predicted"/>
<dbReference type="PROSITE" id="PS51674">
    <property type="entry name" value="4FE4S_WBL"/>
    <property type="match status" value="1"/>
</dbReference>
<feature type="domain" description="4Fe-4S Wbl-type" evidence="1">
    <location>
        <begin position="29"/>
        <end position="91"/>
    </location>
</feature>
<evidence type="ECO:0000313" key="2">
    <source>
        <dbReference type="EMBL" id="CAB4697841.1"/>
    </source>
</evidence>
<dbReference type="InterPro" id="IPR034768">
    <property type="entry name" value="4FE4S_WBL"/>
</dbReference>
<organism evidence="2">
    <name type="scientific">freshwater metagenome</name>
    <dbReference type="NCBI Taxonomy" id="449393"/>
    <lineage>
        <taxon>unclassified sequences</taxon>
        <taxon>metagenomes</taxon>
        <taxon>ecological metagenomes</taxon>
    </lineage>
</organism>
<dbReference type="AlphaFoldDB" id="A0A6J6PEH6"/>
<dbReference type="Pfam" id="PF02467">
    <property type="entry name" value="Whib"/>
    <property type="match status" value="1"/>
</dbReference>
<name>A0A6J6PEH6_9ZZZZ</name>